<feature type="chain" id="PRO_5012078707" evidence="9">
    <location>
        <begin position="25"/>
        <end position="505"/>
    </location>
</feature>
<keyword evidence="8" id="KW-0769">Symport</keyword>
<reference evidence="10 11" key="1">
    <citation type="submission" date="2017-01" db="EMBL/GenBank/DDBJ databases">
        <title>Novel large sulfur bacteria in the metagenomes of groundwater-fed chemosynthetic microbial mats in the Lake Huron basin.</title>
        <authorList>
            <person name="Sharrar A.M."/>
            <person name="Flood B.E."/>
            <person name="Bailey J.V."/>
            <person name="Jones D.S."/>
            <person name="Biddanda B."/>
            <person name="Ruberg S.A."/>
            <person name="Marcus D.N."/>
            <person name="Dick G.J."/>
        </authorList>
    </citation>
    <scope>NUCLEOTIDE SEQUENCE [LARGE SCALE GENOMIC DNA]</scope>
    <source>
        <strain evidence="10">A8</strain>
    </source>
</reference>
<evidence type="ECO:0000313" key="10">
    <source>
        <dbReference type="EMBL" id="OQX02666.1"/>
    </source>
</evidence>
<evidence type="ECO:0000256" key="3">
    <source>
        <dbReference type="ARBA" id="ARBA00022448"/>
    </source>
</evidence>
<dbReference type="GO" id="GO:0005886">
    <property type="term" value="C:plasma membrane"/>
    <property type="evidence" value="ECO:0007669"/>
    <property type="project" value="UniProtKB-SubCell"/>
</dbReference>
<keyword evidence="3 8" id="KW-0813">Transport</keyword>
<feature type="transmembrane region" description="Helical" evidence="8">
    <location>
        <begin position="350"/>
        <end position="370"/>
    </location>
</feature>
<dbReference type="EMBL" id="MTEJ01000467">
    <property type="protein sequence ID" value="OQX02666.1"/>
    <property type="molecule type" value="Genomic_DNA"/>
</dbReference>
<feature type="transmembrane region" description="Helical" evidence="8">
    <location>
        <begin position="231"/>
        <end position="250"/>
    </location>
</feature>
<comment type="similarity">
    <text evidence="2 8">Belongs to the alanine or glycine:cation symporter (AGCS) (TC 2.A.25) family.</text>
</comment>
<feature type="transmembrane region" description="Helical" evidence="8">
    <location>
        <begin position="398"/>
        <end position="421"/>
    </location>
</feature>
<proteinExistence type="inferred from homology"/>
<keyword evidence="7 8" id="KW-0472">Membrane</keyword>
<feature type="transmembrane region" description="Helical" evidence="8">
    <location>
        <begin position="48"/>
        <end position="71"/>
    </location>
</feature>
<dbReference type="NCBIfam" id="TIGR00835">
    <property type="entry name" value="agcS"/>
    <property type="match status" value="1"/>
</dbReference>
<keyword evidence="6 8" id="KW-1133">Transmembrane helix</keyword>
<feature type="transmembrane region" description="Helical" evidence="8">
    <location>
        <begin position="191"/>
        <end position="211"/>
    </location>
</feature>
<sequence>MRKICLQPTMLAMLLTLIPGLARAEESGLDAMFGTLNGWLSTVIFFDVFPGEASMPFIVAWLIVGAVFLTVRFSFVNLRMMGHALAVLRGKYKTADDKGEVTSFQALTTALSATVGLGNIAGVAIAISIGGPGATFWMILAGFLGMTTKFTEATLAQMYREVRPDGRLMGGAMEYLSKGFAEKGMAGMGKFLAVMFAVFTIFGSFGAGSAFQVSQSLGAVKDQIPFFAEMPIAYGILMAVLTGLVIIGGLRRIAMAAEAIVPTMVIIYLGACFWIILSNIGGVPDALSKIVVEAFSPIAVVGGIVGAIVQGFKRAAFSSEAGLGSAAIVHSTASVKYPVRQGMVALYEPFIDTVVICTTTALVIILTGVYNSPDTESIRAAKEGAALTAVAFRTVADWFPMILTLSVFLFAYSTMISWSYYGERCWVYLFGEKLSIVYKSMFLLFIVLASVASAANMLDFTDLLVLAMAFPNLIGLYLLSGKVRGALDDYTAKLKSGELDREAKR</sequence>
<gene>
    <name evidence="10" type="ORF">BWK73_41980</name>
</gene>
<dbReference type="AlphaFoldDB" id="A0A1Y1QCI6"/>
<feature type="transmembrane region" description="Helical" evidence="8">
    <location>
        <begin position="259"/>
        <end position="280"/>
    </location>
</feature>
<evidence type="ECO:0000313" key="11">
    <source>
        <dbReference type="Proteomes" id="UP000192491"/>
    </source>
</evidence>
<dbReference type="Proteomes" id="UP000192491">
    <property type="component" value="Unassembled WGS sequence"/>
</dbReference>
<name>A0A1Y1QCI6_9GAMM</name>
<feature type="transmembrane region" description="Helical" evidence="8">
    <location>
        <begin position="463"/>
        <end position="480"/>
    </location>
</feature>
<comment type="caution">
    <text evidence="10">The sequence shown here is derived from an EMBL/GenBank/DDBJ whole genome shotgun (WGS) entry which is preliminary data.</text>
</comment>
<keyword evidence="4" id="KW-1003">Cell membrane</keyword>
<dbReference type="InterPro" id="IPR001463">
    <property type="entry name" value="Na/Ala_symport"/>
</dbReference>
<accession>A0A1Y1QCI6</accession>
<evidence type="ECO:0000256" key="5">
    <source>
        <dbReference type="ARBA" id="ARBA00022692"/>
    </source>
</evidence>
<feature type="signal peptide" evidence="9">
    <location>
        <begin position="1"/>
        <end position="24"/>
    </location>
</feature>
<dbReference type="GO" id="GO:0005283">
    <property type="term" value="F:amino acid:sodium symporter activity"/>
    <property type="evidence" value="ECO:0007669"/>
    <property type="project" value="InterPro"/>
</dbReference>
<dbReference type="Pfam" id="PF01235">
    <property type="entry name" value="Na_Ala_symp"/>
    <property type="match status" value="1"/>
</dbReference>
<protein>
    <submittedName>
        <fullName evidence="10">Alanine glycine permease</fullName>
    </submittedName>
</protein>
<evidence type="ECO:0000256" key="9">
    <source>
        <dbReference type="SAM" id="SignalP"/>
    </source>
</evidence>
<evidence type="ECO:0000256" key="7">
    <source>
        <dbReference type="ARBA" id="ARBA00023136"/>
    </source>
</evidence>
<feature type="transmembrane region" description="Helical" evidence="8">
    <location>
        <begin position="286"/>
        <end position="309"/>
    </location>
</feature>
<dbReference type="PANTHER" id="PTHR30330">
    <property type="entry name" value="AGSS FAMILY TRANSPORTER, SODIUM-ALANINE"/>
    <property type="match status" value="1"/>
</dbReference>
<evidence type="ECO:0000256" key="1">
    <source>
        <dbReference type="ARBA" id="ARBA00004651"/>
    </source>
</evidence>
<dbReference type="Gene3D" id="1.20.1740.10">
    <property type="entry name" value="Amino acid/polyamine transporter I"/>
    <property type="match status" value="1"/>
</dbReference>
<dbReference type="PANTHER" id="PTHR30330:SF3">
    <property type="entry name" value="TRANSCRIPTIONAL REGULATOR, LRP FAMILY"/>
    <property type="match status" value="1"/>
</dbReference>
<evidence type="ECO:0000256" key="6">
    <source>
        <dbReference type="ARBA" id="ARBA00022989"/>
    </source>
</evidence>
<evidence type="ECO:0000256" key="8">
    <source>
        <dbReference type="RuleBase" id="RU363064"/>
    </source>
</evidence>
<evidence type="ECO:0000256" key="2">
    <source>
        <dbReference type="ARBA" id="ARBA00009261"/>
    </source>
</evidence>
<dbReference type="PRINTS" id="PR00175">
    <property type="entry name" value="NAALASMPORT"/>
</dbReference>
<feature type="transmembrane region" description="Helical" evidence="8">
    <location>
        <begin position="441"/>
        <end position="457"/>
    </location>
</feature>
<organism evidence="10 11">
    <name type="scientific">Thiothrix lacustris</name>
    <dbReference type="NCBI Taxonomy" id="525917"/>
    <lineage>
        <taxon>Bacteria</taxon>
        <taxon>Pseudomonadati</taxon>
        <taxon>Pseudomonadota</taxon>
        <taxon>Gammaproteobacteria</taxon>
        <taxon>Thiotrichales</taxon>
        <taxon>Thiotrichaceae</taxon>
        <taxon>Thiothrix</taxon>
    </lineage>
</organism>
<evidence type="ECO:0000256" key="4">
    <source>
        <dbReference type="ARBA" id="ARBA00022475"/>
    </source>
</evidence>
<keyword evidence="5 8" id="KW-0812">Transmembrane</keyword>
<comment type="subcellular location">
    <subcellularLocation>
        <location evidence="8">Cell inner membrane</location>
        <topology evidence="8">Multi-pass membrane protein</topology>
    </subcellularLocation>
    <subcellularLocation>
        <location evidence="1">Cell membrane</location>
        <topology evidence="1">Multi-pass membrane protein</topology>
    </subcellularLocation>
</comment>
<keyword evidence="8" id="KW-0997">Cell inner membrane</keyword>
<keyword evidence="9" id="KW-0732">Signal</keyword>